<gene>
    <name evidence="2" type="ORF">E2N93_10980</name>
</gene>
<dbReference type="RefSeq" id="WP_249377327.1">
    <property type="nucleotide sequence ID" value="NZ_SNUZ01000017.1"/>
</dbReference>
<evidence type="ECO:0000313" key="3">
    <source>
        <dbReference type="Proteomes" id="UP001056693"/>
    </source>
</evidence>
<sequence length="107" mass="12668">MRKLWKIHIGLIISFFISFFSTMFLVFFSNEEINAYYGIALLLTYMYLIINFLKDDFLSKEFKEKAKLELNSHDYISVIIYRGIIYFVLSVCIIIAPLMWAMAIITN</sequence>
<keyword evidence="1" id="KW-0812">Transmembrane</keyword>
<reference evidence="2 3" key="1">
    <citation type="submission" date="2019-03" db="EMBL/GenBank/DDBJ databases">
        <authorList>
            <person name="Molinero N."/>
            <person name="Sanchez B."/>
            <person name="Walker A."/>
            <person name="Duncan S."/>
            <person name="Delgado S."/>
            <person name="Margolles A."/>
        </authorList>
    </citation>
    <scope>NUCLEOTIDE SEQUENCE [LARGE SCALE GENOMIC DNA]</scope>
    <source>
        <strain evidence="2 3">IPLA60002</strain>
    </source>
</reference>
<keyword evidence="1" id="KW-0472">Membrane</keyword>
<keyword evidence="3" id="KW-1185">Reference proteome</keyword>
<evidence type="ECO:0000313" key="2">
    <source>
        <dbReference type="EMBL" id="MCL3788501.1"/>
    </source>
</evidence>
<name>A0ABT0NJQ8_9FIRM</name>
<proteinExistence type="predicted"/>
<protein>
    <recommendedName>
        <fullName evidence="4">ABC-2 family transporter protein</fullName>
    </recommendedName>
</protein>
<accession>A0ABT0NJQ8</accession>
<evidence type="ECO:0000256" key="1">
    <source>
        <dbReference type="SAM" id="Phobius"/>
    </source>
</evidence>
<comment type="caution">
    <text evidence="2">The sequence shown here is derived from an EMBL/GenBank/DDBJ whole genome shotgun (WGS) entry which is preliminary data.</text>
</comment>
<evidence type="ECO:0008006" key="4">
    <source>
        <dbReference type="Google" id="ProtNLM"/>
    </source>
</evidence>
<feature type="transmembrane region" description="Helical" evidence="1">
    <location>
        <begin position="7"/>
        <end position="29"/>
    </location>
</feature>
<keyword evidence="1" id="KW-1133">Transmembrane helix</keyword>
<dbReference type="EMBL" id="SNUZ01000017">
    <property type="protein sequence ID" value="MCL3788501.1"/>
    <property type="molecule type" value="Genomic_DNA"/>
</dbReference>
<dbReference type="Proteomes" id="UP001056693">
    <property type="component" value="Unassembled WGS sequence"/>
</dbReference>
<feature type="transmembrane region" description="Helical" evidence="1">
    <location>
        <begin position="84"/>
        <end position="105"/>
    </location>
</feature>
<organism evidence="2 3">
    <name type="scientific">Ruminococcus bromii</name>
    <dbReference type="NCBI Taxonomy" id="40518"/>
    <lineage>
        <taxon>Bacteria</taxon>
        <taxon>Bacillati</taxon>
        <taxon>Bacillota</taxon>
        <taxon>Clostridia</taxon>
        <taxon>Eubacteriales</taxon>
        <taxon>Oscillospiraceae</taxon>
        <taxon>Ruminococcus</taxon>
    </lineage>
</organism>
<feature type="transmembrane region" description="Helical" evidence="1">
    <location>
        <begin position="35"/>
        <end position="53"/>
    </location>
</feature>